<dbReference type="PANTHER" id="PTHR12461">
    <property type="entry name" value="HYPOXIA-INDUCIBLE FACTOR 1 ALPHA INHIBITOR-RELATED"/>
    <property type="match status" value="1"/>
</dbReference>
<dbReference type="SUPFAM" id="SSF51197">
    <property type="entry name" value="Clavaminate synthase-like"/>
    <property type="match status" value="1"/>
</dbReference>
<keyword evidence="6" id="KW-1185">Reference proteome</keyword>
<protein>
    <submittedName>
        <fullName evidence="5">HSPBAP1 protein</fullName>
    </submittedName>
</protein>
<dbReference type="EMBL" id="OV696693">
    <property type="protein sequence ID" value="CAH1272202.1"/>
    <property type="molecule type" value="Genomic_DNA"/>
</dbReference>
<name>A0A8K0AE13_BRALA</name>
<accession>A0A8K0AE13</accession>
<evidence type="ECO:0000256" key="3">
    <source>
        <dbReference type="ARBA" id="ARBA00037342"/>
    </source>
</evidence>
<dbReference type="AlphaFoldDB" id="A0A8K0AE13"/>
<dbReference type="GO" id="GO:0005737">
    <property type="term" value="C:cytoplasm"/>
    <property type="evidence" value="ECO:0007669"/>
    <property type="project" value="UniProtKB-SubCell"/>
</dbReference>
<evidence type="ECO:0000256" key="2">
    <source>
        <dbReference type="ARBA" id="ARBA00022490"/>
    </source>
</evidence>
<keyword evidence="2" id="KW-0963">Cytoplasm</keyword>
<dbReference type="Proteomes" id="UP000838412">
    <property type="component" value="Chromosome 8"/>
</dbReference>
<evidence type="ECO:0000313" key="5">
    <source>
        <dbReference type="EMBL" id="CAH1272202.1"/>
    </source>
</evidence>
<dbReference type="InterPro" id="IPR041667">
    <property type="entry name" value="Cupin_8"/>
</dbReference>
<evidence type="ECO:0000259" key="4">
    <source>
        <dbReference type="PROSITE" id="PS51184"/>
    </source>
</evidence>
<dbReference type="FunFam" id="2.60.120.650:FF:000018">
    <property type="entry name" value="HSPB1-associated protein 1 homolog"/>
    <property type="match status" value="1"/>
</dbReference>
<dbReference type="OrthoDB" id="47172at2759"/>
<evidence type="ECO:0000256" key="1">
    <source>
        <dbReference type="ARBA" id="ARBA00004496"/>
    </source>
</evidence>
<feature type="domain" description="JmjC" evidence="4">
    <location>
        <begin position="131"/>
        <end position="303"/>
    </location>
</feature>
<dbReference type="Pfam" id="PF13621">
    <property type="entry name" value="Cupin_8"/>
    <property type="match status" value="1"/>
</dbReference>
<gene>
    <name evidence="5" type="primary">HSPBAP1</name>
    <name evidence="5" type="ORF">BLAG_LOCUS23907</name>
</gene>
<reference evidence="5" key="1">
    <citation type="submission" date="2022-01" db="EMBL/GenBank/DDBJ databases">
        <authorList>
            <person name="Braso-Vives M."/>
        </authorList>
    </citation>
    <scope>NUCLEOTIDE SEQUENCE</scope>
</reference>
<dbReference type="Gene3D" id="2.60.120.650">
    <property type="entry name" value="Cupin"/>
    <property type="match status" value="1"/>
</dbReference>
<dbReference type="SMART" id="SM00558">
    <property type="entry name" value="JmjC"/>
    <property type="match status" value="1"/>
</dbReference>
<dbReference type="PANTHER" id="PTHR12461:SF43">
    <property type="entry name" value="HSPB1-ASSOCIATED PROTEIN 1"/>
    <property type="match status" value="1"/>
</dbReference>
<organism evidence="5 6">
    <name type="scientific">Branchiostoma lanceolatum</name>
    <name type="common">Common lancelet</name>
    <name type="synonym">Amphioxus lanceolatum</name>
    <dbReference type="NCBI Taxonomy" id="7740"/>
    <lineage>
        <taxon>Eukaryota</taxon>
        <taxon>Metazoa</taxon>
        <taxon>Chordata</taxon>
        <taxon>Cephalochordata</taxon>
        <taxon>Leptocardii</taxon>
        <taxon>Amphioxiformes</taxon>
        <taxon>Branchiostomatidae</taxon>
        <taxon>Branchiostoma</taxon>
    </lineage>
</organism>
<evidence type="ECO:0000313" key="6">
    <source>
        <dbReference type="Proteomes" id="UP000838412"/>
    </source>
</evidence>
<proteinExistence type="predicted"/>
<dbReference type="PROSITE" id="PS51184">
    <property type="entry name" value="JMJC"/>
    <property type="match status" value="1"/>
</dbReference>
<comment type="subcellular location">
    <subcellularLocation>
        <location evidence="1">Cytoplasm</location>
    </subcellularLocation>
</comment>
<sequence length="407" mass="46523">MASRDEQFSPEEAHFLLMHGNLSSPTVFKDMAEDWPARLNWTPESLAEVLGNRTLRFRTGPRYPTSEDIQWETDCEYIDASLQQFCQWLAPERWLALASSRAPREESETDNNTDSNPLLAYHPADNWVYLDYKYMAELFSDQPDILEVIKEAAVRWSDFGFPGRTGVESTMWVGSAGAHTPCHYDSYGCNLVLHVYGRKKWVLFAPEDSPSLYPTRLPYEESSVFSQVSTPDSLQVNVAHPNVQQFPKVVGSHPHVVVLEPGDVLFVPKHWWHYVESLTTSISVNSWIEMASDGEDRLQEAMVRLVLLSIKSDSPCSDQSDWLNPTEVSNYYLPADHVYHLPRLLCLPSLRPETNNFATRMPPRLAMCPADNAVVFLPHRAERRNLTQSDYPYDEDPLLPMRVSSLE</sequence>
<dbReference type="InterPro" id="IPR003347">
    <property type="entry name" value="JmjC_dom"/>
</dbReference>
<comment type="function">
    <text evidence="3">May play a role in cellular stress response.</text>
</comment>